<accession>A0A6A6NSV2</accession>
<name>A0A6A6NSV2_9PEZI</name>
<dbReference type="Proteomes" id="UP000799766">
    <property type="component" value="Unassembled WGS sequence"/>
</dbReference>
<evidence type="ECO:0000313" key="2">
    <source>
        <dbReference type="EMBL" id="KAF2454638.1"/>
    </source>
</evidence>
<sequence>MIHFNSPVAIPAPPSPPISHCCGRIGVIHCDTYLKQHPPEWTVQCSALRLFRSVIRKPNRCAAWHYPEKTRVIIDSPRFAMLRGTLVSCRTLREHSISERQAHMRRCQCLTSCLHIFSIFRLRTWYPATLSCAVSAAPDRRASVGRSLHRRGHSATPHPRALHCRRSSSNLA</sequence>
<evidence type="ECO:0000256" key="1">
    <source>
        <dbReference type="SAM" id="MobiDB-lite"/>
    </source>
</evidence>
<dbReference type="AlphaFoldDB" id="A0A6A6NSV2"/>
<reference evidence="2" key="1">
    <citation type="journal article" date="2020" name="Stud. Mycol.">
        <title>101 Dothideomycetes genomes: a test case for predicting lifestyles and emergence of pathogens.</title>
        <authorList>
            <person name="Haridas S."/>
            <person name="Albert R."/>
            <person name="Binder M."/>
            <person name="Bloem J."/>
            <person name="Labutti K."/>
            <person name="Salamov A."/>
            <person name="Andreopoulos B."/>
            <person name="Baker S."/>
            <person name="Barry K."/>
            <person name="Bills G."/>
            <person name="Bluhm B."/>
            <person name="Cannon C."/>
            <person name="Castanera R."/>
            <person name="Culley D."/>
            <person name="Daum C."/>
            <person name="Ezra D."/>
            <person name="Gonzalez J."/>
            <person name="Henrissat B."/>
            <person name="Kuo A."/>
            <person name="Liang C."/>
            <person name="Lipzen A."/>
            <person name="Lutzoni F."/>
            <person name="Magnuson J."/>
            <person name="Mondo S."/>
            <person name="Nolan M."/>
            <person name="Ohm R."/>
            <person name="Pangilinan J."/>
            <person name="Park H.-J."/>
            <person name="Ramirez L."/>
            <person name="Alfaro M."/>
            <person name="Sun H."/>
            <person name="Tritt A."/>
            <person name="Yoshinaga Y."/>
            <person name="Zwiers L.-H."/>
            <person name="Turgeon B."/>
            <person name="Goodwin S."/>
            <person name="Spatafora J."/>
            <person name="Crous P."/>
            <person name="Grigoriev I."/>
        </authorList>
    </citation>
    <scope>NUCLEOTIDE SEQUENCE</scope>
    <source>
        <strain evidence="2">ATCC 16933</strain>
    </source>
</reference>
<feature type="region of interest" description="Disordered" evidence="1">
    <location>
        <begin position="144"/>
        <end position="172"/>
    </location>
</feature>
<evidence type="ECO:0000313" key="3">
    <source>
        <dbReference type="Proteomes" id="UP000799766"/>
    </source>
</evidence>
<proteinExistence type="predicted"/>
<gene>
    <name evidence="2" type="ORF">BDY21DRAFT_352324</name>
</gene>
<protein>
    <submittedName>
        <fullName evidence="2">Uncharacterized protein</fullName>
    </submittedName>
</protein>
<dbReference type="EMBL" id="MU001690">
    <property type="protein sequence ID" value="KAF2454638.1"/>
    <property type="molecule type" value="Genomic_DNA"/>
</dbReference>
<keyword evidence="3" id="KW-1185">Reference proteome</keyword>
<organism evidence="2 3">
    <name type="scientific">Lineolata rhizophorae</name>
    <dbReference type="NCBI Taxonomy" id="578093"/>
    <lineage>
        <taxon>Eukaryota</taxon>
        <taxon>Fungi</taxon>
        <taxon>Dikarya</taxon>
        <taxon>Ascomycota</taxon>
        <taxon>Pezizomycotina</taxon>
        <taxon>Dothideomycetes</taxon>
        <taxon>Dothideomycetes incertae sedis</taxon>
        <taxon>Lineolatales</taxon>
        <taxon>Lineolataceae</taxon>
        <taxon>Lineolata</taxon>
    </lineage>
</organism>